<evidence type="ECO:0000256" key="2">
    <source>
        <dbReference type="SAM" id="MobiDB-lite"/>
    </source>
</evidence>
<keyword evidence="1" id="KW-0175">Coiled coil</keyword>
<sequence length="435" mass="42201">MTDGASQPEAPPRRNRLGRPTTLKGRIVLVTALALVAAGGGTAAWLLTRPDEAPTATRQVVTISPTTLKTTVSASGTLEPQRQSDLSFGSSGTVTAVNVAVGDEVTEGEELARIDTSAVDIALRSAKADLTAAQESLSDLEDSDDATDAAINAAEASVKVKQNAVASAESDVAAATLTAPFAGVVAAVNVAVGDSSGSSSGGSGAGGSVGGGGGGATDTSTASGAITLISKDAFTVSTSVSSSDIASVSSSDIASVKRGLQAELTVSGSDETIYGTVESVAVVATSSTSGTSSFPVTIKVTGAPQGLFAGSSVTADIIVSQQADVIAVSAAALTTVDGASTVTKVVDGVDTVTPVTTGETVNGQVIVTEGLAEGDQIVVEITTPTGGSDGQGSGGTQGVPGQGNGQLPDFGSGGFSGAGMQPPDGQGGQQGGPNR</sequence>
<dbReference type="PANTHER" id="PTHR30469">
    <property type="entry name" value="MULTIDRUG RESISTANCE PROTEIN MDTA"/>
    <property type="match status" value="1"/>
</dbReference>
<keyword evidence="3" id="KW-1133">Transmembrane helix</keyword>
<dbReference type="Gene3D" id="2.40.420.20">
    <property type="match status" value="1"/>
</dbReference>
<dbReference type="Gene3D" id="2.40.50.100">
    <property type="match status" value="1"/>
</dbReference>
<keyword evidence="3" id="KW-0812">Transmembrane</keyword>
<feature type="domain" description="Multidrug resistance protein MdtA-like barrel-sandwich hybrid" evidence="4">
    <location>
        <begin position="91"/>
        <end position="194"/>
    </location>
</feature>
<dbReference type="SUPFAM" id="SSF111369">
    <property type="entry name" value="HlyD-like secretion proteins"/>
    <property type="match status" value="1"/>
</dbReference>
<evidence type="ECO:0000313" key="5">
    <source>
        <dbReference type="EMBL" id="SHJ50101.1"/>
    </source>
</evidence>
<dbReference type="STRING" id="1123357.SAMN02745244_02648"/>
<proteinExistence type="predicted"/>
<keyword evidence="6" id="KW-1185">Reference proteome</keyword>
<dbReference type="Proteomes" id="UP000184512">
    <property type="component" value="Unassembled WGS sequence"/>
</dbReference>
<feature type="region of interest" description="Disordered" evidence="2">
    <location>
        <begin position="382"/>
        <end position="435"/>
    </location>
</feature>
<feature type="compositionally biased region" description="Gly residues" evidence="2">
    <location>
        <begin position="425"/>
        <end position="435"/>
    </location>
</feature>
<dbReference type="Pfam" id="PF25917">
    <property type="entry name" value="BSH_RND"/>
    <property type="match status" value="1"/>
</dbReference>
<dbReference type="AlphaFoldDB" id="A0A1M6JTV1"/>
<dbReference type="RefSeq" id="WP_084189586.1">
    <property type="nucleotide sequence ID" value="NZ_FQZG01000053.1"/>
</dbReference>
<evidence type="ECO:0000313" key="6">
    <source>
        <dbReference type="Proteomes" id="UP000184512"/>
    </source>
</evidence>
<name>A0A1M6JTV1_9ACTN</name>
<feature type="region of interest" description="Disordered" evidence="2">
    <location>
        <begin position="1"/>
        <end position="20"/>
    </location>
</feature>
<feature type="coiled-coil region" evidence="1">
    <location>
        <begin position="123"/>
        <end position="171"/>
    </location>
</feature>
<feature type="compositionally biased region" description="Gly residues" evidence="2">
    <location>
        <begin position="387"/>
        <end position="404"/>
    </location>
</feature>
<reference evidence="5 6" key="1">
    <citation type="submission" date="2016-11" db="EMBL/GenBank/DDBJ databases">
        <authorList>
            <person name="Jaros S."/>
            <person name="Januszkiewicz K."/>
            <person name="Wedrychowicz H."/>
        </authorList>
    </citation>
    <scope>NUCLEOTIDE SEQUENCE [LARGE SCALE GENOMIC DNA]</scope>
    <source>
        <strain evidence="5 6">DSM 12906</strain>
    </source>
</reference>
<evidence type="ECO:0000256" key="3">
    <source>
        <dbReference type="SAM" id="Phobius"/>
    </source>
</evidence>
<dbReference type="OrthoDB" id="5141338at2"/>
<feature type="region of interest" description="Disordered" evidence="2">
    <location>
        <begin position="195"/>
        <end position="216"/>
    </location>
</feature>
<dbReference type="GO" id="GO:1990281">
    <property type="term" value="C:efflux pump complex"/>
    <property type="evidence" value="ECO:0007669"/>
    <property type="project" value="TreeGrafter"/>
</dbReference>
<protein>
    <submittedName>
        <fullName evidence="5">Membrane fusion protein, macrolide-specific efflux system</fullName>
    </submittedName>
</protein>
<feature type="compositionally biased region" description="Gly residues" evidence="2">
    <location>
        <begin position="199"/>
        <end position="216"/>
    </location>
</feature>
<keyword evidence="3" id="KW-0472">Membrane</keyword>
<gene>
    <name evidence="5" type="ORF">SAMN02745244_02648</name>
</gene>
<feature type="transmembrane region" description="Helical" evidence="3">
    <location>
        <begin position="27"/>
        <end position="47"/>
    </location>
</feature>
<dbReference type="GO" id="GO:0015562">
    <property type="term" value="F:efflux transmembrane transporter activity"/>
    <property type="evidence" value="ECO:0007669"/>
    <property type="project" value="TreeGrafter"/>
</dbReference>
<evidence type="ECO:0000256" key="1">
    <source>
        <dbReference type="SAM" id="Coils"/>
    </source>
</evidence>
<organism evidence="5 6">
    <name type="scientific">Tessaracoccus bendigoensis DSM 12906</name>
    <dbReference type="NCBI Taxonomy" id="1123357"/>
    <lineage>
        <taxon>Bacteria</taxon>
        <taxon>Bacillati</taxon>
        <taxon>Actinomycetota</taxon>
        <taxon>Actinomycetes</taxon>
        <taxon>Propionibacteriales</taxon>
        <taxon>Propionibacteriaceae</taxon>
        <taxon>Tessaracoccus</taxon>
    </lineage>
</organism>
<dbReference type="Gene3D" id="2.40.30.170">
    <property type="match status" value="1"/>
</dbReference>
<evidence type="ECO:0000259" key="4">
    <source>
        <dbReference type="Pfam" id="PF25917"/>
    </source>
</evidence>
<accession>A0A1M6JTV1</accession>
<dbReference type="InterPro" id="IPR058625">
    <property type="entry name" value="MdtA-like_BSH"/>
</dbReference>
<dbReference type="EMBL" id="FQZG01000053">
    <property type="protein sequence ID" value="SHJ50101.1"/>
    <property type="molecule type" value="Genomic_DNA"/>
</dbReference>